<dbReference type="OrthoDB" id="7619731at2"/>
<reference evidence="2" key="1">
    <citation type="submission" date="2017-09" db="EMBL/GenBank/DDBJ databases">
        <authorList>
            <person name="Varghese N."/>
            <person name="Submissions S."/>
        </authorList>
    </citation>
    <scope>NUCLEOTIDE SEQUENCE [LARGE SCALE GENOMIC DNA]</scope>
    <source>
        <strain evidence="2">CGMCC 1.8913</strain>
    </source>
</reference>
<dbReference type="EMBL" id="OBEK01000001">
    <property type="protein sequence ID" value="SNZ03843.1"/>
    <property type="molecule type" value="Genomic_DNA"/>
</dbReference>
<name>A0A285N4I3_9BACI</name>
<evidence type="ECO:0000313" key="1">
    <source>
        <dbReference type="EMBL" id="SNZ03843.1"/>
    </source>
</evidence>
<dbReference type="InterPro" id="IPR021247">
    <property type="entry name" value="DUF2785"/>
</dbReference>
<dbReference type="Proteomes" id="UP000219356">
    <property type="component" value="Unassembled WGS sequence"/>
</dbReference>
<gene>
    <name evidence="1" type="ORF">SAMN05421503_0467</name>
</gene>
<dbReference type="Pfam" id="PF10978">
    <property type="entry name" value="DUF2785"/>
    <property type="match status" value="1"/>
</dbReference>
<proteinExistence type="predicted"/>
<accession>A0A285N4I3</accession>
<organism evidence="1 2">
    <name type="scientific">Terribacillus aidingensis</name>
    <dbReference type="NCBI Taxonomy" id="586416"/>
    <lineage>
        <taxon>Bacteria</taxon>
        <taxon>Bacillati</taxon>
        <taxon>Bacillota</taxon>
        <taxon>Bacilli</taxon>
        <taxon>Bacillales</taxon>
        <taxon>Bacillaceae</taxon>
        <taxon>Terribacillus</taxon>
    </lineage>
</organism>
<dbReference type="RefSeq" id="WP_097038857.1">
    <property type="nucleotide sequence ID" value="NZ_OBEK01000001.1"/>
</dbReference>
<protein>
    <recommendedName>
        <fullName evidence="3">DUF2785 domain-containing protein</fullName>
    </recommendedName>
</protein>
<sequence>MERDVLKRRLEHLAADSSHINNEEINDLVPFMLQYIGDPDSVLRDRLVYGFGSSWIVEGLVSTEIMKQMLEEILTHAYLFHKAKYTRCFSTLWVAAFLYRHWQEAFLSAAMVRRVYDAMYCYIQQETNGEGYDEEYGWIHTLAHTADALNELIVLPEVTADQRFQLVKEMVNKMAFPFCALAHEEDERMAVAVHSSLQAGVDPEKLADVIGGKAEQVLALWPESTTANLLMRSNFKQFIRSLYFCLTAYPSLQARLYEYEQLFSGIYHKTSLTDC</sequence>
<evidence type="ECO:0008006" key="3">
    <source>
        <dbReference type="Google" id="ProtNLM"/>
    </source>
</evidence>
<keyword evidence="2" id="KW-1185">Reference proteome</keyword>
<dbReference type="AlphaFoldDB" id="A0A285N4I3"/>
<evidence type="ECO:0000313" key="2">
    <source>
        <dbReference type="Proteomes" id="UP000219356"/>
    </source>
</evidence>